<sequence>MTWQPAFAYGAGISIEVNNLLNKRNVSDTFVYGDRVLHSYDPGRQFWLQVSYDL</sequence>
<dbReference type="SUPFAM" id="SSF56935">
    <property type="entry name" value="Porins"/>
    <property type="match status" value="1"/>
</dbReference>
<dbReference type="EMBL" id="FR718692">
    <property type="protein sequence ID" value="CBX72561.1"/>
    <property type="molecule type" value="Genomic_DNA"/>
</dbReference>
<protein>
    <recommendedName>
        <fullName evidence="2">TonB-dependent receptor-like beta-barrel domain-containing protein</fullName>
    </recommendedName>
</protein>
<gene>
    <name evidence="1" type="ORF">YEW_HJ33210</name>
</gene>
<proteinExistence type="predicted"/>
<evidence type="ECO:0000313" key="1">
    <source>
        <dbReference type="EMBL" id="CBX72561.1"/>
    </source>
</evidence>
<reference evidence="1" key="1">
    <citation type="journal article" date="2011" name="BMC Genomics">
        <title>Shotgun sequencing of Yersinia enterocolitica strain W22703 (biotype 2, serotype O:9): genomic evidence for oscillation between invertebrates and mammals.</title>
        <authorList>
            <person name="Fuchs T.M."/>
            <person name="Brandt K."/>
            <person name="Starke M."/>
            <person name="Rattei T."/>
        </authorList>
    </citation>
    <scope>NUCLEOTIDE SEQUENCE</scope>
</reference>
<organism evidence="1">
    <name type="scientific">Yersinia enterocolitica W22703</name>
    <dbReference type="NCBI Taxonomy" id="913028"/>
    <lineage>
        <taxon>Bacteria</taxon>
        <taxon>Pseudomonadati</taxon>
        <taxon>Pseudomonadota</taxon>
        <taxon>Gammaproteobacteria</taxon>
        <taxon>Enterobacterales</taxon>
        <taxon>Yersiniaceae</taxon>
        <taxon>Yersinia</taxon>
    </lineage>
</organism>
<evidence type="ECO:0008006" key="2">
    <source>
        <dbReference type="Google" id="ProtNLM"/>
    </source>
</evidence>
<accession>F4N3A3</accession>
<dbReference type="AlphaFoldDB" id="F4N3A3"/>
<name>F4N3A3_YEREN</name>